<dbReference type="PANTHER" id="PTHR43249">
    <property type="entry name" value="UDP-N-ACETYL-2-AMINO-2-DEOXY-D-GLUCURONATE OXIDASE"/>
    <property type="match status" value="1"/>
</dbReference>
<reference evidence="3 4" key="1">
    <citation type="submission" date="2020-07" db="EMBL/GenBank/DDBJ databases">
        <title>Vallitalea guaymasensis genome.</title>
        <authorList>
            <person name="Postec A."/>
        </authorList>
    </citation>
    <scope>NUCLEOTIDE SEQUENCE [LARGE SCALE GENOMIC DNA]</scope>
    <source>
        <strain evidence="3 4">Ra1766G1</strain>
    </source>
</reference>
<dbReference type="KEGG" id="vgu:HYG85_13860"/>
<dbReference type="InterPro" id="IPR036291">
    <property type="entry name" value="NAD(P)-bd_dom_sf"/>
</dbReference>
<feature type="domain" description="Gfo/Idh/MocA-like oxidoreductase N-terminal" evidence="1">
    <location>
        <begin position="7"/>
        <end position="122"/>
    </location>
</feature>
<dbReference type="InterPro" id="IPR000683">
    <property type="entry name" value="Gfo/Idh/MocA-like_OxRdtase_N"/>
</dbReference>
<organism evidence="3 4">
    <name type="scientific">Vallitalea guaymasensis</name>
    <dbReference type="NCBI Taxonomy" id="1185412"/>
    <lineage>
        <taxon>Bacteria</taxon>
        <taxon>Bacillati</taxon>
        <taxon>Bacillota</taxon>
        <taxon>Clostridia</taxon>
        <taxon>Lachnospirales</taxon>
        <taxon>Vallitaleaceae</taxon>
        <taxon>Vallitalea</taxon>
    </lineage>
</organism>
<proteinExistence type="predicted"/>
<name>A0A8J8SCZ6_9FIRM</name>
<evidence type="ECO:0000313" key="3">
    <source>
        <dbReference type="EMBL" id="QUH29936.1"/>
    </source>
</evidence>
<evidence type="ECO:0000313" key="4">
    <source>
        <dbReference type="Proteomes" id="UP000677305"/>
    </source>
</evidence>
<dbReference type="PANTHER" id="PTHR43249:SF1">
    <property type="entry name" value="D-GLUCOSIDE 3-DEHYDROGENASE"/>
    <property type="match status" value="1"/>
</dbReference>
<dbReference type="AlphaFoldDB" id="A0A8J8SCZ6"/>
<dbReference type="SUPFAM" id="SSF55347">
    <property type="entry name" value="Glyceraldehyde-3-phosphate dehydrogenase-like, C-terminal domain"/>
    <property type="match status" value="1"/>
</dbReference>
<evidence type="ECO:0000259" key="1">
    <source>
        <dbReference type="Pfam" id="PF01408"/>
    </source>
</evidence>
<dbReference type="InterPro" id="IPR055170">
    <property type="entry name" value="GFO_IDH_MocA-like_dom"/>
</dbReference>
<dbReference type="Pfam" id="PF01408">
    <property type="entry name" value="GFO_IDH_MocA"/>
    <property type="match status" value="1"/>
</dbReference>
<evidence type="ECO:0000259" key="2">
    <source>
        <dbReference type="Pfam" id="PF22725"/>
    </source>
</evidence>
<protein>
    <submittedName>
        <fullName evidence="3">Gfo/Idh/MocA family oxidoreductase</fullName>
    </submittedName>
</protein>
<dbReference type="Gene3D" id="3.30.360.10">
    <property type="entry name" value="Dihydrodipicolinate Reductase, domain 2"/>
    <property type="match status" value="1"/>
</dbReference>
<feature type="domain" description="GFO/IDH/MocA-like oxidoreductase" evidence="2">
    <location>
        <begin position="134"/>
        <end position="257"/>
    </location>
</feature>
<dbReference type="EMBL" id="CP058561">
    <property type="protein sequence ID" value="QUH29936.1"/>
    <property type="molecule type" value="Genomic_DNA"/>
</dbReference>
<dbReference type="Pfam" id="PF22725">
    <property type="entry name" value="GFO_IDH_MocA_C3"/>
    <property type="match status" value="1"/>
</dbReference>
<gene>
    <name evidence="3" type="ORF">HYG85_13860</name>
</gene>
<sequence>MEEDKLGVAIVGCGTIFENHIKAIIENDEAKLLYLVDIEEEKVKKLASQYNCYYSTNIDDILYDDSIDVVHILTPHYLHYEMAKKVLLASKHVVLEKPAAINVEDVQDLKQLSLKMNKQIAVVFQNRYNPSLVEARSIIESKRLGSVIGMRAFITWKRDEEYYNQDVWRGKWKTEGGGLLINQAIHTLDLMRWFGGRIDKIKGHVDTRLLGDVIEVEDTAEATIKFENGAIGLFYGSNNYVDNSPVEMEIVCEKGKLLLRDGALWLQDDENIQKVVSDDKIHGYKSYWGNGHKIFIDKVYKKLIEDKPVEIDIDIGLKALEIVQGIYISSEQNDYYKMKY</sequence>
<dbReference type="Gene3D" id="3.40.50.720">
    <property type="entry name" value="NAD(P)-binding Rossmann-like Domain"/>
    <property type="match status" value="1"/>
</dbReference>
<dbReference type="InterPro" id="IPR052515">
    <property type="entry name" value="Gfo/Idh/MocA_Oxidoreductase"/>
</dbReference>
<keyword evidence="4" id="KW-1185">Reference proteome</keyword>
<dbReference type="SUPFAM" id="SSF51735">
    <property type="entry name" value="NAD(P)-binding Rossmann-fold domains"/>
    <property type="match status" value="1"/>
</dbReference>
<dbReference type="GO" id="GO:0000166">
    <property type="term" value="F:nucleotide binding"/>
    <property type="evidence" value="ECO:0007669"/>
    <property type="project" value="InterPro"/>
</dbReference>
<accession>A0A8J8SCZ6</accession>
<dbReference type="Proteomes" id="UP000677305">
    <property type="component" value="Chromosome"/>
</dbReference>
<dbReference type="RefSeq" id="WP_212690178.1">
    <property type="nucleotide sequence ID" value="NZ_CP058561.1"/>
</dbReference>